<proteinExistence type="inferred from homology"/>
<gene>
    <name evidence="8" type="primary">LOC100368756</name>
</gene>
<dbReference type="Proteomes" id="UP000694865">
    <property type="component" value="Unplaced"/>
</dbReference>
<dbReference type="PANTHER" id="PTHR12290">
    <property type="entry name" value="CORNICHON-RELATED"/>
    <property type="match status" value="1"/>
</dbReference>
<dbReference type="Pfam" id="PF03311">
    <property type="entry name" value="Cornichon"/>
    <property type="match status" value="1"/>
</dbReference>
<evidence type="ECO:0000313" key="7">
    <source>
        <dbReference type="Proteomes" id="UP000694865"/>
    </source>
</evidence>
<evidence type="ECO:0000256" key="5">
    <source>
        <dbReference type="ARBA" id="ARBA00023136"/>
    </source>
</evidence>
<dbReference type="SMART" id="SM01398">
    <property type="entry name" value="Cornichon"/>
    <property type="match status" value="1"/>
</dbReference>
<comment type="similarity">
    <text evidence="2">Belongs to the cornichon family.</text>
</comment>
<keyword evidence="3 6" id="KW-0812">Transmembrane</keyword>
<keyword evidence="5 6" id="KW-0472">Membrane</keyword>
<evidence type="ECO:0000256" key="6">
    <source>
        <dbReference type="SAM" id="Phobius"/>
    </source>
</evidence>
<name>A0ABM0GZH0_SACKO</name>
<feature type="transmembrane region" description="Helical" evidence="6">
    <location>
        <begin position="55"/>
        <end position="80"/>
    </location>
</feature>
<evidence type="ECO:0000313" key="8">
    <source>
        <dbReference type="RefSeq" id="XP_002740833.1"/>
    </source>
</evidence>
<feature type="transmembrane region" description="Helical" evidence="6">
    <location>
        <begin position="121"/>
        <end position="140"/>
    </location>
</feature>
<reference evidence="8" key="1">
    <citation type="submission" date="2025-08" db="UniProtKB">
        <authorList>
            <consortium name="RefSeq"/>
        </authorList>
    </citation>
    <scope>IDENTIFICATION</scope>
    <source>
        <tissue evidence="8">Testes</tissue>
    </source>
</reference>
<dbReference type="GeneID" id="100368756"/>
<evidence type="ECO:0000256" key="4">
    <source>
        <dbReference type="ARBA" id="ARBA00022989"/>
    </source>
</evidence>
<feature type="transmembrane region" description="Helical" evidence="6">
    <location>
        <begin position="7"/>
        <end position="28"/>
    </location>
</feature>
<evidence type="ECO:0000256" key="3">
    <source>
        <dbReference type="ARBA" id="ARBA00022692"/>
    </source>
</evidence>
<dbReference type="RefSeq" id="XP_002740833.1">
    <property type="nucleotide sequence ID" value="XM_002740787.2"/>
</dbReference>
<evidence type="ECO:0000256" key="2">
    <source>
        <dbReference type="ARBA" id="ARBA00010095"/>
    </source>
</evidence>
<evidence type="ECO:0000256" key="1">
    <source>
        <dbReference type="ARBA" id="ARBA00004141"/>
    </source>
</evidence>
<protein>
    <submittedName>
        <fullName evidence="8">Protein cornichon homolog 4-like</fullName>
    </submittedName>
</protein>
<organism evidence="7 8">
    <name type="scientific">Saccoglossus kowalevskii</name>
    <name type="common">Acorn worm</name>
    <dbReference type="NCBI Taxonomy" id="10224"/>
    <lineage>
        <taxon>Eukaryota</taxon>
        <taxon>Metazoa</taxon>
        <taxon>Hemichordata</taxon>
        <taxon>Enteropneusta</taxon>
        <taxon>Harrimaniidae</taxon>
        <taxon>Saccoglossus</taxon>
    </lineage>
</organism>
<comment type="subcellular location">
    <subcellularLocation>
        <location evidence="1">Membrane</location>
        <topology evidence="1">Multi-pass membrane protein</topology>
    </subcellularLocation>
</comment>
<keyword evidence="4 6" id="KW-1133">Transmembrane helix</keyword>
<sequence>MVSSDALLFIFSLFDSASLLFLAVFFIITLSDLECDYLNATSCCSRLNTWVLPEIIAHTIVLVLLLFNFHWILFCVNLPLAAYEIYRYINIPSGNTGLYDPTEIHNRGQLKSYMKEAMVKLAFHLVFFFIYLYSMILALLSRD</sequence>
<accession>A0ABM0GZH0</accession>
<keyword evidence="7" id="KW-1185">Reference proteome</keyword>
<dbReference type="InterPro" id="IPR003377">
    <property type="entry name" value="Cornichon"/>
</dbReference>